<organism evidence="2">
    <name type="scientific">Spongospora subterranea</name>
    <dbReference type="NCBI Taxonomy" id="70186"/>
    <lineage>
        <taxon>Eukaryota</taxon>
        <taxon>Sar</taxon>
        <taxon>Rhizaria</taxon>
        <taxon>Endomyxa</taxon>
        <taxon>Phytomyxea</taxon>
        <taxon>Plasmodiophorida</taxon>
        <taxon>Plasmodiophoridae</taxon>
        <taxon>Spongospora</taxon>
    </lineage>
</organism>
<name>A0A0H5REI4_9EUKA</name>
<accession>A0A0H5REI4</accession>
<protein>
    <submittedName>
        <fullName evidence="2">Uncharacterized protein</fullName>
    </submittedName>
</protein>
<feature type="transmembrane region" description="Helical" evidence="1">
    <location>
        <begin position="115"/>
        <end position="137"/>
    </location>
</feature>
<keyword evidence="1" id="KW-0472">Membrane</keyword>
<sequence>MAKTSFKLCASNPISEPLLLWVLKLLFVFILKVPEDVIFTIEESCKAEVCSNALQSAWAKEESMTKPSMLRALWSAFGFRYMLLAVWKFVWALCTWGSAWFLLKKMMAMETRTMEWALVLLGASLMAAISIQCLYVGSFKVGLKVRSSLTM</sequence>
<feature type="transmembrane region" description="Helical" evidence="1">
    <location>
        <begin position="79"/>
        <end position="103"/>
    </location>
</feature>
<dbReference type="EMBL" id="HACM01011724">
    <property type="protein sequence ID" value="CRZ12166.1"/>
    <property type="molecule type" value="Transcribed_RNA"/>
</dbReference>
<proteinExistence type="predicted"/>
<keyword evidence="1" id="KW-1133">Transmembrane helix</keyword>
<evidence type="ECO:0000313" key="2">
    <source>
        <dbReference type="EMBL" id="CRZ12166.1"/>
    </source>
</evidence>
<dbReference type="AlphaFoldDB" id="A0A0H5REI4"/>
<keyword evidence="1" id="KW-0812">Transmembrane</keyword>
<reference evidence="2" key="1">
    <citation type="submission" date="2015-04" db="EMBL/GenBank/DDBJ databases">
        <title>The genome sequence of the plant pathogenic Rhizarian Plasmodiophora brassicae reveals insights in its biotrophic life cycle and the origin of chitin synthesis.</title>
        <authorList>
            <person name="Schwelm A."/>
            <person name="Fogelqvist J."/>
            <person name="Knaust A."/>
            <person name="Julke S."/>
            <person name="Lilja T."/>
            <person name="Dhandapani V."/>
            <person name="Bonilla-Rosso G."/>
            <person name="Karlsson M."/>
            <person name="Shevchenko A."/>
            <person name="Choi S.R."/>
            <person name="Kim H.G."/>
            <person name="Park J.Y."/>
            <person name="Lim Y.P."/>
            <person name="Ludwig-Muller J."/>
            <person name="Dixelius C."/>
        </authorList>
    </citation>
    <scope>NUCLEOTIDE SEQUENCE</scope>
    <source>
        <tissue evidence="2">Potato root galls</tissue>
    </source>
</reference>
<feature type="non-terminal residue" evidence="2">
    <location>
        <position position="151"/>
    </location>
</feature>
<evidence type="ECO:0000256" key="1">
    <source>
        <dbReference type="SAM" id="Phobius"/>
    </source>
</evidence>